<dbReference type="Pfam" id="PF00018">
    <property type="entry name" value="SH3_1"/>
    <property type="match status" value="1"/>
</dbReference>
<keyword evidence="1 4" id="KW-0728">SH3 domain</keyword>
<keyword evidence="6" id="KW-1133">Transmembrane helix</keyword>
<dbReference type="Gene3D" id="2.30.30.40">
    <property type="entry name" value="SH3 Domains"/>
    <property type="match status" value="1"/>
</dbReference>
<gene>
    <name evidence="9" type="primary">PKHD1L1</name>
    <name evidence="9" type="ORF">HK099_000800</name>
</gene>
<evidence type="ECO:0000256" key="2">
    <source>
        <dbReference type="ARBA" id="ARBA00022729"/>
    </source>
</evidence>
<evidence type="ECO:0000256" key="6">
    <source>
        <dbReference type="SAM" id="Phobius"/>
    </source>
</evidence>
<evidence type="ECO:0000259" key="8">
    <source>
        <dbReference type="PROSITE" id="PS51484"/>
    </source>
</evidence>
<keyword evidence="3" id="KW-0325">Glycoprotein</keyword>
<evidence type="ECO:0000313" key="10">
    <source>
        <dbReference type="Proteomes" id="UP001211065"/>
    </source>
</evidence>
<evidence type="ECO:0000256" key="1">
    <source>
        <dbReference type="ARBA" id="ARBA00022443"/>
    </source>
</evidence>
<dbReference type="Pfam" id="PF01833">
    <property type="entry name" value="TIG"/>
    <property type="match status" value="9"/>
</dbReference>
<evidence type="ECO:0000256" key="5">
    <source>
        <dbReference type="SAM" id="Coils"/>
    </source>
</evidence>
<name>A0AAD5UBH4_9FUNG</name>
<dbReference type="InterPro" id="IPR013783">
    <property type="entry name" value="Ig-like_fold"/>
</dbReference>
<keyword evidence="6" id="KW-0812">Transmembrane</keyword>
<dbReference type="InterPro" id="IPR014756">
    <property type="entry name" value="Ig_E-set"/>
</dbReference>
<evidence type="ECO:0000256" key="4">
    <source>
        <dbReference type="PROSITE-ProRule" id="PRU00192"/>
    </source>
</evidence>
<dbReference type="CDD" id="cd00603">
    <property type="entry name" value="IPT_PCSR"/>
    <property type="match status" value="5"/>
</dbReference>
<keyword evidence="6" id="KW-0472">Membrane</keyword>
<protein>
    <submittedName>
        <fullName evidence="9">Fibrocystin-L</fullName>
    </submittedName>
</protein>
<dbReference type="InterPro" id="IPR052387">
    <property type="entry name" value="Fibrocystin"/>
</dbReference>
<dbReference type="InterPro" id="IPR055401">
    <property type="entry name" value="CEMIP_beta-hel_dom"/>
</dbReference>
<keyword evidence="10" id="KW-1185">Reference proteome</keyword>
<dbReference type="Gene3D" id="2.60.120.200">
    <property type="match status" value="1"/>
</dbReference>
<dbReference type="Pfam" id="PF10162">
    <property type="entry name" value="G8"/>
    <property type="match status" value="2"/>
</dbReference>
<feature type="domain" description="G8" evidence="8">
    <location>
        <begin position="2497"/>
        <end position="2617"/>
    </location>
</feature>
<dbReference type="InterPro" id="IPR001452">
    <property type="entry name" value="SH3_domain"/>
</dbReference>
<feature type="domain" description="SH3" evidence="7">
    <location>
        <begin position="4646"/>
        <end position="4710"/>
    </location>
</feature>
<dbReference type="EMBL" id="JADGJW010000012">
    <property type="protein sequence ID" value="KAJ3227695.1"/>
    <property type="molecule type" value="Genomic_DNA"/>
</dbReference>
<reference evidence="9" key="1">
    <citation type="submission" date="2020-05" db="EMBL/GenBank/DDBJ databases">
        <title>Phylogenomic resolution of chytrid fungi.</title>
        <authorList>
            <person name="Stajich J.E."/>
            <person name="Amses K."/>
            <person name="Simmons R."/>
            <person name="Seto K."/>
            <person name="Myers J."/>
            <person name="Bonds A."/>
            <person name="Quandt C.A."/>
            <person name="Barry K."/>
            <person name="Liu P."/>
            <person name="Grigoriev I."/>
            <person name="Longcore J.E."/>
            <person name="James T.Y."/>
        </authorList>
    </citation>
    <scope>NUCLEOTIDE SEQUENCE</scope>
    <source>
        <strain evidence="9">JEL0476</strain>
    </source>
</reference>
<dbReference type="PROSITE" id="PS51484">
    <property type="entry name" value="G8"/>
    <property type="match status" value="2"/>
</dbReference>
<accession>A0AAD5UBH4</accession>
<dbReference type="InterPro" id="IPR002909">
    <property type="entry name" value="IPT_dom"/>
</dbReference>
<dbReference type="PANTHER" id="PTHR46769">
    <property type="entry name" value="POLYCYSTIC KIDNEY AND HEPATIC DISEASE 1 (AUTOSOMAL RECESSIVE)-LIKE 1"/>
    <property type="match status" value="1"/>
</dbReference>
<comment type="caution">
    <text evidence="9">The sequence shown here is derived from an EMBL/GenBank/DDBJ whole genome shotgun (WGS) entry which is preliminary data.</text>
</comment>
<feature type="coiled-coil region" evidence="5">
    <location>
        <begin position="4302"/>
        <end position="4329"/>
    </location>
</feature>
<dbReference type="SMART" id="SM00429">
    <property type="entry name" value="IPT"/>
    <property type="match status" value="4"/>
</dbReference>
<keyword evidence="5" id="KW-0175">Coiled coil</keyword>
<feature type="domain" description="G8" evidence="8">
    <location>
        <begin position="3318"/>
        <end position="3442"/>
    </location>
</feature>
<dbReference type="SUPFAM" id="SSF50044">
    <property type="entry name" value="SH3-domain"/>
    <property type="match status" value="1"/>
</dbReference>
<dbReference type="Gene3D" id="2.60.40.10">
    <property type="entry name" value="Immunoglobulins"/>
    <property type="match status" value="8"/>
</dbReference>
<dbReference type="CDD" id="cd00102">
    <property type="entry name" value="IPT"/>
    <property type="match status" value="2"/>
</dbReference>
<dbReference type="InterPro" id="IPR019316">
    <property type="entry name" value="G8_domain"/>
</dbReference>
<dbReference type="SUPFAM" id="SSF81296">
    <property type="entry name" value="E set domains"/>
    <property type="match status" value="5"/>
</dbReference>
<feature type="transmembrane region" description="Helical" evidence="6">
    <location>
        <begin position="4547"/>
        <end position="4569"/>
    </location>
</feature>
<keyword evidence="2" id="KW-0732">Signal</keyword>
<dbReference type="SMART" id="SM01225">
    <property type="entry name" value="G8"/>
    <property type="match status" value="2"/>
</dbReference>
<dbReference type="PANTHER" id="PTHR46769:SF2">
    <property type="entry name" value="FIBROCYSTIN-L ISOFORM 2 PRECURSOR-RELATED"/>
    <property type="match status" value="1"/>
</dbReference>
<evidence type="ECO:0000313" key="9">
    <source>
        <dbReference type="EMBL" id="KAJ3227695.1"/>
    </source>
</evidence>
<dbReference type="Pfam" id="PF24606">
    <property type="entry name" value="CEMIP_beta-hel"/>
    <property type="match status" value="1"/>
</dbReference>
<proteinExistence type="predicted"/>
<dbReference type="PROSITE" id="PS50002">
    <property type="entry name" value="SH3"/>
    <property type="match status" value="1"/>
</dbReference>
<dbReference type="InterPro" id="IPR036028">
    <property type="entry name" value="SH3-like_dom_sf"/>
</dbReference>
<dbReference type="SMART" id="SM00326">
    <property type="entry name" value="SH3"/>
    <property type="match status" value="1"/>
</dbReference>
<dbReference type="Proteomes" id="UP001211065">
    <property type="component" value="Unassembled WGS sequence"/>
</dbReference>
<sequence length="4821" mass="528829">MKVLRKIVVTGLSPKSGSLAGGTILTITGSGFPADYFVTDVKVLLVPDLISRKPSSDWKSNTVINCDIIPYKSTTTYITCRTRSITVDLATVGTLRTPNASCDPNAVNGDTQAADGLMQIVSWQAALDNDFKADFKVLVLTGDLDENNVVSTSLFGKLSGDLIPQMDIQPYGYSAISAMQLRYDGSGSSLVITAVDQEFISSSGNAYISLRGTGLIPVDSIDIKGTGMLSADTASSIFSLLEPRTILKPDSSQISIYSKSLSEWPNLFTVMVGGVRCQPVEFFWSVTKDNNHQQIGCLVETIKDLNSLVPGSRGVTSQVFSNSSLLQDPINTMLIGAKPDSIKVFHGGFDEIISANNWSSSTIAQKFTTFFRAPLSSNYSFFISRDVTSSAYKSTVDLFLTRNGNRSRISSFKPGNSNLDNVNGVSGKWSEMFDLRIDEYVHIEIIEWLPNGGSGSGKPIFYTKLMDIPANSTSEARGGPSNCTFCGMEWTWDTDRTASISTGYQTVEFDSGPLKFSSTVSFTLSQDTEQVYNKSMPKNNNWVDVDGKGWNAGLENVRVSWGTSNGYFLLNSQTTEEKAESLFYSNILTANCAWKYDPSRSVYDYDSFENESDLWYGGVAITQTTQFCGKSAMSITYGSSLQEYPEEQINQYNTNFTQSTFSYNTDNFPYICMAFKAEPQVPIQMIIDMVGYGLLSVPLISDAWTYSPVGSWSSSFTYDYNPGSKEFDMKNTPIIEKNIWQYRCINLKQQIEQMYGENKKGTINRKTKKFDPVGGYIIDSVRFMSKKNTFNSNKYFYIDQFSISSQPIPLVQLSPLSMGVNGTMIESVSISRVPLVNSIAFVIDLYPTECGASVDTPLIVFDSQQSGSFSLTDTIKGKEGFNLLAESEVISYASPPIQGWYSLQFKDFPPVNLSTSMSPVEYELAFQSAYAKSSKSLPIEVSGYSTCHAFSYTLFLKGFAGSQPKFKIIESNIIGGGPTHNLTTTKNKDGALTLIPVPADLLYMPIDITSISLTGSNATFFNLPVSLSVNGLTASCNGSNCLVKLAKTPDFSMPSIFSVEPKVLYPGCEVSIIGRNLASWEPIFSQNSLFEKFTSNISQDNLSVSNKVTFYNNEIVIMCHVQFRNETFISCRTENGYSSGVPLALNVQVPLFGSALPANSDISISVEYLLDVTEIAPALGSTVGGTLLTISGQGFSAFNNMMNVKFKSTKNNKETVATCIVLSSNHASFTCLTAPVNLNFNASQLITETDVEINILNKLNGAVIKSFVYKNGFTFSSNMTAEVQSITPNAGSFLGGDLVTITGSNLLPAAGNVSVYFGTKSCEVKSVTSSSVNCITPSFKPNSNFEISMITGFSGYAAISANVTFDYKLTVFNTTKTSGSFHGGQNITVLGEGFCPRGVSDCHKTANYSISMGRVVFSNYTNLIVNTSPLVTRHNVQLIANFTPAVPVFKFSPADLEIIPGDIVNIDWADAQNTYNNYTGKIDQISNVFQIILGKDSFSFPPNNQGFSSLNKTLSSIEIKFQYVGLYNYMNDFFKCFGKIYVLSSKQRQNSEFSFRISSDSNEVTYQSSDGKNGLVKREESSGSNVTGITYLYRQELTSTIKQFKKLNTTQFEVLGENFSLLSSVVWIGKAKCASAYVNSTVIQCNTDQSLPGGIHNVFVSDENGHSQSVFYKETIVENGIGLLNQGSFGGGTTIDIYGDHFLSSNTAYKLSIGGSDCKVVYAEKTNLRCTTGKLPDYSAFLISSKSLLKSFSYKNQNVNNSDKTQNLEFNLYEGGTFSKLNTSHSGTFANATIEFWMKPDIGLNETGMLLSDGLGNKSNTFMFVYLPSGIVEYWLKTDMNATFFTNGSVNSDENGWVSRDNCTDNMLCGGLKILEKNYNVNVSDTTVSVWSVVRNYLSISSGITHIVGMRTNNLQQLFVNATKSSSRNLDSNITPFNFNDLYAGGNANLLSYFGNFIGYIDNISIFTTSLPIFELESKFLTVLDIYRFNVDIKYVGSSFGDVAFLPFNEANVESLKLDQFVSNSSIFFNYKKSLTPFVNLITPAEGIVGTVVNITGTGFTNKSTVSLGNSSCKVIYSGNDLLQCLVQEGVLGYKKISVHESTLGNAFMNVDNSFKFTINLLSVQPNIASVSGSTMVNIRISPSPKTYPFNGTVFLGASPCEIQFWNSTLIQCLTAPTMEYFEGMASVFPTILIDNSVNASFTNCPISDCGFQFGITVTPNVTSISPTIGYGGDTVTIIGTGIGNNAAFVDAYLGDFILTINSLTVSGNNTILTGIIPEQETAIVGVQVSRNGYGLSSAKVKFTYNHRIDGFDSPLSSGVNGGTTLKIFGKGFGAGSTVKICDKLCITVNFNVTSISCIVPAFSDNASSLNSNSISCPIVLSNVNAAPLTASFNFTYETHLTAKVVSISPTIGGTAGGTFITITGTGFNGTINSTSVSIGNADCKITFLNQTTINCITGKNNNGGKFPPVITSELLGSSHTNDDVQFWYMDRWSSRFTWGNQDLPSIGQSVWIAPNQVVMLDVDTPRLNLVLIEGTLLFDLAKNITLEATYIFIHNGGKLKIGSKDVPYINQGRIRLWGNIRTKPLPIYGSKVLALRNGQLDIFGAPLNSTWTHLEKTAEKNSNELSLNTFVDWPVGGKIVVASTSFNPHDAETAHILDMKVGKFGTILKLDANLNFTHSGVESVVNGHKISYKAEVGLLSRNIVIEGVLNNGKASPISDSYDDQFGGHIMVHPSMNAEVPSHAQLSFVELYHMGQAFQLGRYPIHWHLNPTVGNNSFVEGCSIHESFNRAITAHGVTSLTIKDNVAYNIMGHTYFVEDGIEENNSFIGNLGILTKKSYSLLNTDQIPATFWITNPNNNYVNNSAAGSEGSGFFIDLQNHPTGPSETVSVCPVNKNLGSFFNNKAHSNDFGFRIWERYIPSSCECCGMWYPMETQFLNLTTWGNNVGVEITEGGALQFVNLKSADNRYYQFALDRISVPENYWKSYLTNSVIMSHSIEYIKSMESDSSFQFSAVNFGIHTPNSLYFQIDSTTFVNFDTYGGINLVPCSGCHHAFDGGYEARFSKISYINSTKNVVGFHHNQEAWFTDLDGTLSGSPGMIMPNSDLLPKEYCFQDISSYSLGVNFWGGVNGSWCSNDVKVTKLQIRYPDPWYQFWGKDIKISNMHGSMNLKWEHNRQYWPGYMALIASDLSYNLDFNPDNLAPVDPTYFTLFMPYIESWVIFNVKMVQDVDHFTVYGNNIASNTSLTLLDNTGTWTYDNATNVNAFIVNGNQGSHSKWVDWSVSYCPISGCPSTEVPDTEQPNSNSTEISHFFVWSDVSFWPNNTLPTAMEDVYINGTTQVALDVDTHVRNIYISGILRFDDSKDIFLNATNIFVLNGGKFLIGDESTPFEHNAVITLFGNRTTNTTTFSERLHGLSKSITVFGELKIIGQLKTSVPWTVLSRTALMGMNEISLSESVDWNTGDKIVIASTNYDASESEVVTISSISNDGRIITLSTPLMHTHASFKSDLPGNRGFDMSAEVMLLNRNIVIQGAEDETGALELQKYGARILVSGLNNVRSDQGGFAVLKNVEIRNAGQSGFLDYLDYRAAITFDYGEVGLNQFQTSIVENCVVHDTYNSAIAVMAIDTPFVGYGPIAATLKNNIVFNTLESSFKIFAEGVSLTENLALLTKYTTYSFQLDSEASRYIGTYESMGTTNILINNRAAGSESVGFIIVGQKCGEWENIADNIAHSNMYGALVYSSTDTQTSCTTLENFSTYKNWIIGIFPFLSDSFIGKNLLVADSRAGFLGATVGPRAAMHELVDKFFTIENSIFIGSTNDKICVQNHTPPKVTAPFTFGSAIPTAGIIFSLFADSSALILPEDFMKKGKHLMRNLLLKMFNFNIGDLGHVHSWPIINGKVSISDTIFINYTVNEICNETSYAVTNFFNEMDASKPHYIKNTKLINVSEKAKVYFYEPNPSWITPSLCVSMDCDGPKHSLLIDTDGSFFERTTRSTAVAAAELRFNPERIPAVMRTTMIGTVVDLEEFASNYGIYRNNSKCQFHGTYYLCEDTIYEMLVIESLDSDSQSRTISPVGILAEDADQGNFIDLLNGPKNMGWCGSDSCLRKMSTFFGVVATNNNYRIGFTGTVPQSLRFLTLNGSPTDKLKVVIDWPTWQSLTVYVDGNKVDSTDYNVTHTNSNTKSSYIPDLSYSIGSNHFDSVNLQLTLILGSNLPIIIKSTPTVVLTFGLTSSVSLDANAFFDTGSLINNLASFLQISPINIRVVNVVSENSLSKRSATISGSVTFSIVSKPPADSFVVKTPTSTDSTEAAIENLSTELDQFNDANKEISMLNQNAQKVISAVQLGTGSSVFSSASVSSIKIAFPPPASVPQLPANLLNTTIDSSLIKLLADSQIAANSTKDNSASTIDFQIPEELKNLNEMQSVYVKKLPTFSFKVIDKSQQLVEKLGIDDTAWYLYATLIFDNTSSSVETGKLENPKLLGTTLKPFENGTVSFSDLEISVYGLNYSLNFVPVSQKLQISKFSYNTGEFQYLEESSEVATASEKNNMTLIAVIIGSVAFVFIVAGASFAAISRKKKKRDNFSRVAPFVNKEKKLEEGISINVSQQIALRSAEISPIISEPEEQTGQKEEVDKSSEFLGARSPAAVTQKPKTFYEVMETYVPDKIFQDELSLEIGDIIHVTSVSSDNEWFFGHSLSKNHTGRFPSRFVSAIKDDDSRLSSIYKTTIMEHNEHHLIPLNVLPALRKIEEKTEYGHTNGASEQLVKVNEGTRFISIESEIGGSEMGSYESLEGAEVYHGQVAKRHKEQTSIRAADFESPFAVPDYY</sequence>
<evidence type="ECO:0000256" key="3">
    <source>
        <dbReference type="ARBA" id="ARBA00023180"/>
    </source>
</evidence>
<organism evidence="9 10">
    <name type="scientific">Clydaea vesicula</name>
    <dbReference type="NCBI Taxonomy" id="447962"/>
    <lineage>
        <taxon>Eukaryota</taxon>
        <taxon>Fungi</taxon>
        <taxon>Fungi incertae sedis</taxon>
        <taxon>Chytridiomycota</taxon>
        <taxon>Chytridiomycota incertae sedis</taxon>
        <taxon>Chytridiomycetes</taxon>
        <taxon>Lobulomycetales</taxon>
        <taxon>Lobulomycetaceae</taxon>
        <taxon>Clydaea</taxon>
    </lineage>
</organism>
<evidence type="ECO:0000259" key="7">
    <source>
        <dbReference type="PROSITE" id="PS50002"/>
    </source>
</evidence>